<evidence type="ECO:0000313" key="13">
    <source>
        <dbReference type="Proteomes" id="UP001217089"/>
    </source>
</evidence>
<evidence type="ECO:0000256" key="7">
    <source>
        <dbReference type="ARBA" id="ARBA00022786"/>
    </source>
</evidence>
<feature type="domain" description="DDB1- and CUL4-associated factor 12 beta-propeller" evidence="11">
    <location>
        <begin position="373"/>
        <end position="501"/>
    </location>
</feature>
<dbReference type="SUPFAM" id="SSF50978">
    <property type="entry name" value="WD40 repeat-like"/>
    <property type="match status" value="2"/>
</dbReference>
<dbReference type="Pfam" id="PF23760">
    <property type="entry name" value="Beta-prop_DCAF12"/>
    <property type="match status" value="3"/>
</dbReference>
<evidence type="ECO:0000259" key="11">
    <source>
        <dbReference type="Pfam" id="PF23760"/>
    </source>
</evidence>
<comment type="subcellular location">
    <subcellularLocation>
        <location evidence="2">Cytoplasm</location>
    </subcellularLocation>
    <subcellularLocation>
        <location evidence="1">Nucleus</location>
    </subcellularLocation>
</comment>
<keyword evidence="8" id="KW-0539">Nucleus</keyword>
<comment type="pathway">
    <text evidence="3">Protein modification; protein ubiquitination.</text>
</comment>
<dbReference type="InterPro" id="IPR015943">
    <property type="entry name" value="WD40/YVTN_repeat-like_dom_sf"/>
</dbReference>
<accession>A0ABQ9ENK9</accession>
<gene>
    <name evidence="12" type="ORF">KUTeg_018411</name>
</gene>
<evidence type="ECO:0000256" key="10">
    <source>
        <dbReference type="PROSITE-ProRule" id="PRU00221"/>
    </source>
</evidence>
<evidence type="ECO:0000256" key="3">
    <source>
        <dbReference type="ARBA" id="ARBA00004906"/>
    </source>
</evidence>
<keyword evidence="13" id="KW-1185">Reference proteome</keyword>
<dbReference type="InterPro" id="IPR036322">
    <property type="entry name" value="WD40_repeat_dom_sf"/>
</dbReference>
<dbReference type="PANTHER" id="PTHR19860">
    <property type="entry name" value="DDB1- AND CUL4-ASSOCIATED FACTOR 12-RELATED"/>
    <property type="match status" value="1"/>
</dbReference>
<comment type="similarity">
    <text evidence="9">Belongs to the WD repeat DCAF12 family.</text>
</comment>
<dbReference type="PROSITE" id="PS50082">
    <property type="entry name" value="WD_REPEATS_2"/>
    <property type="match status" value="1"/>
</dbReference>
<name>A0ABQ9ENK9_TEGGR</name>
<dbReference type="InterPro" id="IPR056151">
    <property type="entry name" value="Beta-prop_DCAF12"/>
</dbReference>
<evidence type="ECO:0000313" key="12">
    <source>
        <dbReference type="EMBL" id="KAJ8304828.1"/>
    </source>
</evidence>
<feature type="domain" description="DDB1- and CUL4-associated factor 12 beta-propeller" evidence="11">
    <location>
        <begin position="217"/>
        <end position="284"/>
    </location>
</feature>
<reference evidence="12 13" key="1">
    <citation type="submission" date="2022-12" db="EMBL/GenBank/DDBJ databases">
        <title>Chromosome-level genome of Tegillarca granosa.</title>
        <authorList>
            <person name="Kim J."/>
        </authorList>
    </citation>
    <scope>NUCLEOTIDE SEQUENCE [LARGE SCALE GENOMIC DNA]</scope>
    <source>
        <strain evidence="12">Teg-2019</strain>
        <tissue evidence="12">Adductor muscle</tissue>
    </source>
</reference>
<keyword evidence="6" id="KW-0677">Repeat</keyword>
<dbReference type="Proteomes" id="UP001217089">
    <property type="component" value="Unassembled WGS sequence"/>
</dbReference>
<dbReference type="Gene3D" id="2.130.10.10">
    <property type="entry name" value="YVTN repeat-like/Quinoprotein amine dehydrogenase"/>
    <property type="match status" value="2"/>
</dbReference>
<feature type="domain" description="DDB1- and CUL4-associated factor 12 beta-propeller" evidence="11">
    <location>
        <begin position="61"/>
        <end position="208"/>
    </location>
</feature>
<dbReference type="InterPro" id="IPR051191">
    <property type="entry name" value="DCAF12"/>
</dbReference>
<feature type="repeat" description="WD" evidence="10">
    <location>
        <begin position="166"/>
        <end position="206"/>
    </location>
</feature>
<evidence type="ECO:0000256" key="4">
    <source>
        <dbReference type="ARBA" id="ARBA00022490"/>
    </source>
</evidence>
<keyword evidence="5 10" id="KW-0853">WD repeat</keyword>
<evidence type="ECO:0000256" key="5">
    <source>
        <dbReference type="ARBA" id="ARBA00022574"/>
    </source>
</evidence>
<sequence>MSFWKGCKTKCVSASTEHQCIAKPPPTQVFKYLLNRQYGSQRNQQTPIPEKIVSEFVTQQIPGLLEEKEYNMGKINKIFSAKWLNNNQIAIGTKCNKLLILDVNTGRILNIPSLKSSDKSYPSECPCGIHSIDINPSQTLLATGAENTNDLAVYKLPTFDPVMVGEGGHSDWIFDMKWLDDEFIVTASRDSKLSLWKVDEVENSDISGMLSLQIPEYRTSSFIAQLKQCRKLPHTRENVCMTCCKDKVLYAVGSQSHINLVDPRSPNTLTTVISRYRGGVGSHSHINLVDPRSPNTLTTVISRYRGGVLYAVGSQSHINVVDPRSPNTLTTVISGYRGGVGSQSHNNVVDPGSPNTLTTVISRYRGGGLYTVLYAVGSQSHINVVDPRSPNTLSSHIIYRGRGIRSLSFKEDVLTIGTGVGHVLFFDIKAGKYFDCNCGHACTLNVGHGWLLHDENYREYFMDHNYPNAIYTHEYDQSGTRLFTAGGPLPAGLWGNYAGLWW</sequence>
<comment type="caution">
    <text evidence="12">The sequence shown here is derived from an EMBL/GenBank/DDBJ whole genome shotgun (WGS) entry which is preliminary data.</text>
</comment>
<evidence type="ECO:0000256" key="9">
    <source>
        <dbReference type="ARBA" id="ARBA00038022"/>
    </source>
</evidence>
<dbReference type="SMART" id="SM00320">
    <property type="entry name" value="WD40"/>
    <property type="match status" value="3"/>
</dbReference>
<dbReference type="InterPro" id="IPR001680">
    <property type="entry name" value="WD40_rpt"/>
</dbReference>
<evidence type="ECO:0000256" key="6">
    <source>
        <dbReference type="ARBA" id="ARBA00022737"/>
    </source>
</evidence>
<evidence type="ECO:0000256" key="8">
    <source>
        <dbReference type="ARBA" id="ARBA00023242"/>
    </source>
</evidence>
<protein>
    <recommendedName>
        <fullName evidence="11">DDB1- and CUL4-associated factor 12 beta-propeller domain-containing protein</fullName>
    </recommendedName>
</protein>
<keyword evidence="7" id="KW-0833">Ubl conjugation pathway</keyword>
<keyword evidence="4" id="KW-0963">Cytoplasm</keyword>
<evidence type="ECO:0000256" key="1">
    <source>
        <dbReference type="ARBA" id="ARBA00004123"/>
    </source>
</evidence>
<evidence type="ECO:0000256" key="2">
    <source>
        <dbReference type="ARBA" id="ARBA00004496"/>
    </source>
</evidence>
<proteinExistence type="inferred from homology"/>
<dbReference type="PANTHER" id="PTHR19860:SF16">
    <property type="entry name" value="DDB1- AND CUL4-ASSOCIATED FACTOR 12"/>
    <property type="match status" value="1"/>
</dbReference>
<organism evidence="12 13">
    <name type="scientific">Tegillarca granosa</name>
    <name type="common">Malaysian cockle</name>
    <name type="synonym">Anadara granosa</name>
    <dbReference type="NCBI Taxonomy" id="220873"/>
    <lineage>
        <taxon>Eukaryota</taxon>
        <taxon>Metazoa</taxon>
        <taxon>Spiralia</taxon>
        <taxon>Lophotrochozoa</taxon>
        <taxon>Mollusca</taxon>
        <taxon>Bivalvia</taxon>
        <taxon>Autobranchia</taxon>
        <taxon>Pteriomorphia</taxon>
        <taxon>Arcoida</taxon>
        <taxon>Arcoidea</taxon>
        <taxon>Arcidae</taxon>
        <taxon>Tegillarca</taxon>
    </lineage>
</organism>
<dbReference type="EMBL" id="JARBDR010000903">
    <property type="protein sequence ID" value="KAJ8304828.1"/>
    <property type="molecule type" value="Genomic_DNA"/>
</dbReference>